<feature type="region of interest" description="Disordered" evidence="2">
    <location>
        <begin position="1"/>
        <end position="35"/>
    </location>
</feature>
<dbReference type="Proteomes" id="UP000660262">
    <property type="component" value="Unassembled WGS sequence"/>
</dbReference>
<name>A0A830HZS3_9CHLO</name>
<accession>A0A830HZS3</accession>
<feature type="compositionally biased region" description="Polar residues" evidence="2">
    <location>
        <begin position="156"/>
        <end position="172"/>
    </location>
</feature>
<dbReference type="AlphaFoldDB" id="A0A830HZS3"/>
<feature type="region of interest" description="Disordered" evidence="2">
    <location>
        <begin position="144"/>
        <end position="188"/>
    </location>
</feature>
<proteinExistence type="predicted"/>
<organism evidence="3 4">
    <name type="scientific">Pycnococcus provasolii</name>
    <dbReference type="NCBI Taxonomy" id="41880"/>
    <lineage>
        <taxon>Eukaryota</taxon>
        <taxon>Viridiplantae</taxon>
        <taxon>Chlorophyta</taxon>
        <taxon>Pseudoscourfieldiophyceae</taxon>
        <taxon>Pseudoscourfieldiales</taxon>
        <taxon>Pycnococcaceae</taxon>
        <taxon>Pycnococcus</taxon>
    </lineage>
</organism>
<sequence length="615" mass="65208">MNHAYSSSLSLSSTLAPESEVPSRTPLARPSTGFGVGGLGATSTGTFGPFGGVSSRAGGLSSRVNGVTSRYSDKLLSQLSSEQAARSAQASRMRLATEALARKGRVLYHDSGLPMLTMTQHTAGYMAPASGFLDGQLPAIWGGGGGGASSKHGSSFAPSPTIGSRGSATTTGLDGMSPPTRPATATGGAIVAMSPRAMSTATVYTDGEATMAPVSVSVGVQVAPTGWTRYFFNDEQIQRASSKRLLASQGAENQSTIAVVSGMPGATAAAGPWLYMHFDVRIPDARELAAGIVGDLRIEPFGNGKKVAVLSAIFDPLIDNVQEMWDRLHYASLECHLGMNPGAGGWPSAPGGARSKAVISNPGVPLCCTDESGEAAKSVLAVAKYATIVLPRGREDALALIRLQAGLLGIFVDSLEKADSIAAAMRDSAIGDAAKAFEDLENLTKQHEEMNKAHDRELSDLSMAHDEAMKKAEKKASEQFMALRSEIEALKRKLANALAQLKQQKNVNELNNSKTTNLINDLRDELKEKNAELERLRQILATMRAEIRKLKDENLKLEQQADAGKSKDELIAEMQEKLDMNLCSIKFVVEHPHALSCISANCGTSLRRQRPPPHV</sequence>
<dbReference type="EMBL" id="BNJQ01000042">
    <property type="protein sequence ID" value="GHP12488.1"/>
    <property type="molecule type" value="Genomic_DNA"/>
</dbReference>
<feature type="compositionally biased region" description="Low complexity" evidence="2">
    <location>
        <begin position="1"/>
        <end position="13"/>
    </location>
</feature>
<evidence type="ECO:0000313" key="3">
    <source>
        <dbReference type="EMBL" id="GHP12488.1"/>
    </source>
</evidence>
<keyword evidence="4" id="KW-1185">Reference proteome</keyword>
<evidence type="ECO:0000256" key="2">
    <source>
        <dbReference type="SAM" id="MobiDB-lite"/>
    </source>
</evidence>
<gene>
    <name evidence="3" type="ORF">PPROV_001121600</name>
</gene>
<comment type="caution">
    <text evidence="3">The sequence shown here is derived from an EMBL/GenBank/DDBJ whole genome shotgun (WGS) entry which is preliminary data.</text>
</comment>
<protein>
    <submittedName>
        <fullName evidence="3">Uncharacterized protein</fullName>
    </submittedName>
</protein>
<reference evidence="3" key="1">
    <citation type="submission" date="2020-10" db="EMBL/GenBank/DDBJ databases">
        <title>Unveiling of a novel bifunctional photoreceptor, Dualchrome1, isolated from a cosmopolitan green alga.</title>
        <authorList>
            <person name="Suzuki S."/>
            <person name="Kawachi M."/>
        </authorList>
    </citation>
    <scope>NUCLEOTIDE SEQUENCE</scope>
    <source>
        <strain evidence="3">NIES 2893</strain>
    </source>
</reference>
<evidence type="ECO:0000256" key="1">
    <source>
        <dbReference type="SAM" id="Coils"/>
    </source>
</evidence>
<feature type="coiled-coil region" evidence="1">
    <location>
        <begin position="433"/>
        <end position="567"/>
    </location>
</feature>
<keyword evidence="1" id="KW-0175">Coiled coil</keyword>
<evidence type="ECO:0000313" key="4">
    <source>
        <dbReference type="Proteomes" id="UP000660262"/>
    </source>
</evidence>